<dbReference type="PANTHER" id="PTHR12001:SF44">
    <property type="entry name" value="GERANYLGERANYL PYROPHOSPHATE SYNTHASE"/>
    <property type="match status" value="1"/>
</dbReference>
<evidence type="ECO:0000256" key="2">
    <source>
        <dbReference type="ARBA" id="ARBA00022842"/>
    </source>
</evidence>
<name>A0A5E4QLI9_9NEOP</name>
<dbReference type="GO" id="GO:0046872">
    <property type="term" value="F:metal ion binding"/>
    <property type="evidence" value="ECO:0007669"/>
    <property type="project" value="UniProtKB-KW"/>
</dbReference>
<dbReference type="GO" id="GO:0004659">
    <property type="term" value="F:prenyltransferase activity"/>
    <property type="evidence" value="ECO:0007669"/>
    <property type="project" value="InterPro"/>
</dbReference>
<dbReference type="PROSITE" id="PS00723">
    <property type="entry name" value="POLYPRENYL_SYNTHASE_1"/>
    <property type="match status" value="1"/>
</dbReference>
<gene>
    <name evidence="4" type="ORF">LSINAPIS_LOCUS9895</name>
</gene>
<dbReference type="InterPro" id="IPR008949">
    <property type="entry name" value="Isoprenoid_synthase_dom_sf"/>
</dbReference>
<keyword evidence="3" id="KW-0808">Transferase</keyword>
<evidence type="ECO:0000313" key="5">
    <source>
        <dbReference type="Proteomes" id="UP000324832"/>
    </source>
</evidence>
<accession>A0A5E4QLI9</accession>
<comment type="similarity">
    <text evidence="3">Belongs to the FPP/GGPP synthase family.</text>
</comment>
<evidence type="ECO:0008006" key="6">
    <source>
        <dbReference type="Google" id="ProtNLM"/>
    </source>
</evidence>
<evidence type="ECO:0000313" key="4">
    <source>
        <dbReference type="EMBL" id="VVC98902.1"/>
    </source>
</evidence>
<sequence length="311" mass="36103">MTNGVIDHGKYLEKEILQPYSHVAKLPSKLNRKRIPMAFNHWLRLSEEKANYIIETVHMLHVGSLLIDDIQDNNQLRRGTPAAHLVYGVPLTVNSFLQIYNIALQKVLALQHPKIASLYCENCLEIARGQGIEIYWRDNFQCPTEEEFEDMVKQKTGYMIALGPRIMQLFSENNHDYTELVLLVGLYFQIRDDYCNLMKEGAIEEWPESNNTENEQNNKHNFCEDLTEGKFTLPIIHASKQPGGEAVLKILRQRTTDINLKRYCVSTLEELGSMEYTRQRLRQLDRQIRNEIKRLGGNPELIAVMNDLNIM</sequence>
<protein>
    <recommendedName>
        <fullName evidence="6">Geranylgeranyl pyrophosphate synthase</fullName>
    </recommendedName>
</protein>
<keyword evidence="2" id="KW-0460">Magnesium</keyword>
<dbReference type="Proteomes" id="UP000324832">
    <property type="component" value="Unassembled WGS sequence"/>
</dbReference>
<dbReference type="PANTHER" id="PTHR12001">
    <property type="entry name" value="GERANYLGERANYL PYROPHOSPHATE SYNTHASE"/>
    <property type="match status" value="1"/>
</dbReference>
<dbReference type="Pfam" id="PF00348">
    <property type="entry name" value="polyprenyl_synt"/>
    <property type="match status" value="1"/>
</dbReference>
<reference evidence="4 5" key="1">
    <citation type="submission" date="2017-07" db="EMBL/GenBank/DDBJ databases">
        <authorList>
            <person name="Talla V."/>
            <person name="Backstrom N."/>
        </authorList>
    </citation>
    <scope>NUCLEOTIDE SEQUENCE [LARGE SCALE GENOMIC DNA]</scope>
</reference>
<dbReference type="InterPro" id="IPR033749">
    <property type="entry name" value="Polyprenyl_synt_CS"/>
</dbReference>
<dbReference type="GO" id="GO:0008299">
    <property type="term" value="P:isoprenoid biosynthetic process"/>
    <property type="evidence" value="ECO:0007669"/>
    <property type="project" value="InterPro"/>
</dbReference>
<proteinExistence type="inferred from homology"/>
<evidence type="ECO:0000256" key="1">
    <source>
        <dbReference type="ARBA" id="ARBA00022723"/>
    </source>
</evidence>
<evidence type="ECO:0000256" key="3">
    <source>
        <dbReference type="RuleBase" id="RU004466"/>
    </source>
</evidence>
<dbReference type="InterPro" id="IPR000092">
    <property type="entry name" value="Polyprenyl_synt"/>
</dbReference>
<keyword evidence="5" id="KW-1185">Reference proteome</keyword>
<dbReference type="GO" id="GO:0042811">
    <property type="term" value="P:pheromone biosynthetic process"/>
    <property type="evidence" value="ECO:0007669"/>
    <property type="project" value="UniProtKB-ARBA"/>
</dbReference>
<keyword evidence="1" id="KW-0479">Metal-binding</keyword>
<dbReference type="AlphaFoldDB" id="A0A5E4QLI9"/>
<dbReference type="EMBL" id="FZQP02003878">
    <property type="protein sequence ID" value="VVC98902.1"/>
    <property type="molecule type" value="Genomic_DNA"/>
</dbReference>
<organism evidence="4 5">
    <name type="scientific">Leptidea sinapis</name>
    <dbReference type="NCBI Taxonomy" id="189913"/>
    <lineage>
        <taxon>Eukaryota</taxon>
        <taxon>Metazoa</taxon>
        <taxon>Ecdysozoa</taxon>
        <taxon>Arthropoda</taxon>
        <taxon>Hexapoda</taxon>
        <taxon>Insecta</taxon>
        <taxon>Pterygota</taxon>
        <taxon>Neoptera</taxon>
        <taxon>Endopterygota</taxon>
        <taxon>Lepidoptera</taxon>
        <taxon>Glossata</taxon>
        <taxon>Ditrysia</taxon>
        <taxon>Papilionoidea</taxon>
        <taxon>Pieridae</taxon>
        <taxon>Dismorphiinae</taxon>
        <taxon>Leptidea</taxon>
    </lineage>
</organism>
<dbReference type="SUPFAM" id="SSF48576">
    <property type="entry name" value="Terpenoid synthases"/>
    <property type="match status" value="1"/>
</dbReference>
<dbReference type="Gene3D" id="1.10.600.10">
    <property type="entry name" value="Farnesyl Diphosphate Synthase"/>
    <property type="match status" value="1"/>
</dbReference>
<dbReference type="PROSITE" id="PS00444">
    <property type="entry name" value="POLYPRENYL_SYNTHASE_2"/>
    <property type="match status" value="1"/>
</dbReference>